<dbReference type="AlphaFoldDB" id="A0A6P8BA26"/>
<gene>
    <name evidence="3" type="ORF">PgNI_02887</name>
</gene>
<accession>A0A6P8BA26</accession>
<feature type="compositionally biased region" description="Polar residues" evidence="1">
    <location>
        <begin position="1"/>
        <end position="11"/>
    </location>
</feature>
<feature type="compositionally biased region" description="Basic and acidic residues" evidence="1">
    <location>
        <begin position="41"/>
        <end position="60"/>
    </location>
</feature>
<evidence type="ECO:0000256" key="1">
    <source>
        <dbReference type="SAM" id="MobiDB-lite"/>
    </source>
</evidence>
<dbReference type="Proteomes" id="UP000515153">
    <property type="component" value="Unplaced"/>
</dbReference>
<sequence length="340" mass="37550">MADDTQFQTIFKQEEEPQQSITFDFTQDTQEQKSLTFDFSEDSHQTPVKEEPRTESEHQQSEQPQAASPRQPHQNSSRPGGFFPSSTTLPSPAPSNQSRLPLDLPHPRATALRPGSVKEDNLRRFVEQRIMHINRRYVKKFGIPDPNDEVAGYQSISELCRDLDSVINMLWLSGTPGIQIPYFLNIAHELTTWIDSFPPSPAAMLGTLARLDHCLASLIAGRDIQTDEDLPGFVVLPGGTGARLGGMSRTDMVRCRSIVEQTRLLVVDVMSRNPEAEGMEIVEEVTETEAETTDGEGRSGRFGGGGYGDDEDDAIHLAAAKVYENTLIQLGNTLGQGPIA</sequence>
<proteinExistence type="predicted"/>
<protein>
    <recommendedName>
        <fullName evidence="4">Meiotic recombination protein DMC1</fullName>
    </recommendedName>
</protein>
<evidence type="ECO:0000313" key="2">
    <source>
        <dbReference type="Proteomes" id="UP000515153"/>
    </source>
</evidence>
<reference evidence="3" key="1">
    <citation type="journal article" date="2019" name="Mol. Biol. Evol.">
        <title>Blast fungal genomes show frequent chromosomal changes, gene gains and losses, and effector gene turnover.</title>
        <authorList>
            <person name="Gomez Luciano L.B."/>
            <person name="Jason Tsai I."/>
            <person name="Chuma I."/>
            <person name="Tosa Y."/>
            <person name="Chen Y.H."/>
            <person name="Li J.Y."/>
            <person name="Li M.Y."/>
            <person name="Jade Lu M.Y."/>
            <person name="Nakayashiki H."/>
            <person name="Li W.H."/>
        </authorList>
    </citation>
    <scope>NUCLEOTIDE SEQUENCE</scope>
    <source>
        <strain evidence="3">NI907</strain>
    </source>
</reference>
<dbReference type="RefSeq" id="XP_030984035.1">
    <property type="nucleotide sequence ID" value="XM_031122944.1"/>
</dbReference>
<feature type="region of interest" description="Disordered" evidence="1">
    <location>
        <begin position="1"/>
        <end position="116"/>
    </location>
</feature>
<reference evidence="3" key="2">
    <citation type="submission" date="2019-10" db="EMBL/GenBank/DDBJ databases">
        <authorList>
            <consortium name="NCBI Genome Project"/>
        </authorList>
    </citation>
    <scope>NUCLEOTIDE SEQUENCE</scope>
    <source>
        <strain evidence="3">NI907</strain>
    </source>
</reference>
<dbReference type="Pfam" id="PF17110">
    <property type="entry name" value="TFB6"/>
    <property type="match status" value="1"/>
</dbReference>
<dbReference type="GO" id="GO:0005675">
    <property type="term" value="C:transcription factor TFIIH holo complex"/>
    <property type="evidence" value="ECO:0007669"/>
    <property type="project" value="TreeGrafter"/>
</dbReference>
<feature type="region of interest" description="Disordered" evidence="1">
    <location>
        <begin position="286"/>
        <end position="305"/>
    </location>
</feature>
<name>A0A6P8BA26_PYRGI</name>
<dbReference type="InterPro" id="IPR031349">
    <property type="entry name" value="Tfb6"/>
</dbReference>
<dbReference type="PANTHER" id="PTHR37781:SF1">
    <property type="entry name" value="ADR380WP"/>
    <property type="match status" value="1"/>
</dbReference>
<reference evidence="3" key="3">
    <citation type="submission" date="2025-08" db="UniProtKB">
        <authorList>
            <consortium name="RefSeq"/>
        </authorList>
    </citation>
    <scope>IDENTIFICATION</scope>
    <source>
        <strain evidence="3">NI907</strain>
    </source>
</reference>
<dbReference type="OrthoDB" id="5420410at2759"/>
<keyword evidence="2" id="KW-1185">Reference proteome</keyword>
<feature type="compositionally biased region" description="Polar residues" evidence="1">
    <location>
        <begin position="61"/>
        <end position="78"/>
    </location>
</feature>
<dbReference type="KEGG" id="pgri:PgNI_02887"/>
<evidence type="ECO:0000313" key="3">
    <source>
        <dbReference type="RefSeq" id="XP_030984035.1"/>
    </source>
</evidence>
<evidence type="ECO:0008006" key="4">
    <source>
        <dbReference type="Google" id="ProtNLM"/>
    </source>
</evidence>
<organism evidence="2 3">
    <name type="scientific">Pyricularia grisea</name>
    <name type="common">Crabgrass-specific blast fungus</name>
    <name type="synonym">Magnaporthe grisea</name>
    <dbReference type="NCBI Taxonomy" id="148305"/>
    <lineage>
        <taxon>Eukaryota</taxon>
        <taxon>Fungi</taxon>
        <taxon>Dikarya</taxon>
        <taxon>Ascomycota</taxon>
        <taxon>Pezizomycotina</taxon>
        <taxon>Sordariomycetes</taxon>
        <taxon>Sordariomycetidae</taxon>
        <taxon>Magnaporthales</taxon>
        <taxon>Pyriculariaceae</taxon>
        <taxon>Pyricularia</taxon>
    </lineage>
</organism>
<dbReference type="PANTHER" id="PTHR37781">
    <property type="entry name" value="TFIIH COMPLEX SUBUNIT"/>
    <property type="match status" value="1"/>
</dbReference>
<feature type="compositionally biased region" description="Polar residues" evidence="1">
    <location>
        <begin position="18"/>
        <end position="37"/>
    </location>
</feature>
<dbReference type="GeneID" id="41957855"/>